<dbReference type="PRINTS" id="PR00032">
    <property type="entry name" value="HTHARAC"/>
</dbReference>
<evidence type="ECO:0000256" key="3">
    <source>
        <dbReference type="ARBA" id="ARBA00023163"/>
    </source>
</evidence>
<dbReference type="Pfam" id="PF14525">
    <property type="entry name" value="AraC_binding_2"/>
    <property type="match status" value="1"/>
</dbReference>
<sequence>MGRSAVTADTMVSADGSGWFCEMVPSELTPAPLSTQRTSDVHARHTGLNLGPVRVSSVAFSRVCSRRAATPVRRDDPGSYQLALATQGAFNIARLRNASVVAGGLVLADTSRPMENICFSDYGAVEAIVLQIPRTVLPLRSDRVDRILAQPGPVHAGADGGTAKILADFLRSLHHHGPRCGPEELLRLGSVALDLATACLAQRIEAQARDETPVQTPAEAHAQAMLQRVLQFIDDNLGDRELTPQAVADRHNMSLRGLYTLFRDQPVSVAETIRRRRLARCHAELACPESSRRTVEAIAARWGFASATAFGRAFRNAYGITPGEHRAAARSLSTAPGVQQSCTPDVDRDRPGRERRGGSKRHPHHRDPAAPPTR</sequence>
<evidence type="ECO:0000256" key="4">
    <source>
        <dbReference type="SAM" id="MobiDB-lite"/>
    </source>
</evidence>
<dbReference type="InterPro" id="IPR009057">
    <property type="entry name" value="Homeodomain-like_sf"/>
</dbReference>
<gene>
    <name evidence="6" type="ORF">OHV25_38090</name>
</gene>
<dbReference type="PANTHER" id="PTHR46796">
    <property type="entry name" value="HTH-TYPE TRANSCRIPTIONAL ACTIVATOR RHAS-RELATED"/>
    <property type="match status" value="1"/>
</dbReference>
<dbReference type="SMART" id="SM00342">
    <property type="entry name" value="HTH_ARAC"/>
    <property type="match status" value="1"/>
</dbReference>
<dbReference type="GO" id="GO:0043565">
    <property type="term" value="F:sequence-specific DNA binding"/>
    <property type="evidence" value="ECO:0007669"/>
    <property type="project" value="InterPro"/>
</dbReference>
<keyword evidence="2" id="KW-0238">DNA-binding</keyword>
<dbReference type="Pfam" id="PF12833">
    <property type="entry name" value="HTH_18"/>
    <property type="match status" value="1"/>
</dbReference>
<dbReference type="InterPro" id="IPR018060">
    <property type="entry name" value="HTH_AraC"/>
</dbReference>
<feature type="region of interest" description="Disordered" evidence="4">
    <location>
        <begin position="329"/>
        <end position="374"/>
    </location>
</feature>
<dbReference type="InterPro" id="IPR035418">
    <property type="entry name" value="AraC-bd_2"/>
</dbReference>
<evidence type="ECO:0000256" key="1">
    <source>
        <dbReference type="ARBA" id="ARBA00023015"/>
    </source>
</evidence>
<evidence type="ECO:0000313" key="6">
    <source>
        <dbReference type="EMBL" id="WTU44971.1"/>
    </source>
</evidence>
<dbReference type="PROSITE" id="PS01124">
    <property type="entry name" value="HTH_ARAC_FAMILY_2"/>
    <property type="match status" value="1"/>
</dbReference>
<keyword evidence="1" id="KW-0805">Transcription regulation</keyword>
<keyword evidence="3" id="KW-0804">Transcription</keyword>
<dbReference type="PANTHER" id="PTHR46796:SF6">
    <property type="entry name" value="ARAC SUBFAMILY"/>
    <property type="match status" value="1"/>
</dbReference>
<evidence type="ECO:0000259" key="5">
    <source>
        <dbReference type="PROSITE" id="PS01124"/>
    </source>
</evidence>
<organism evidence="6">
    <name type="scientific">Streptomyces sp. NBC_00060</name>
    <dbReference type="NCBI Taxonomy" id="2975636"/>
    <lineage>
        <taxon>Bacteria</taxon>
        <taxon>Bacillati</taxon>
        <taxon>Actinomycetota</taxon>
        <taxon>Actinomycetes</taxon>
        <taxon>Kitasatosporales</taxon>
        <taxon>Streptomycetaceae</taxon>
        <taxon>Streptomyces</taxon>
    </lineage>
</organism>
<proteinExistence type="predicted"/>
<dbReference type="Gene3D" id="1.10.10.60">
    <property type="entry name" value="Homeodomain-like"/>
    <property type="match status" value="1"/>
</dbReference>
<dbReference type="SUPFAM" id="SSF46689">
    <property type="entry name" value="Homeodomain-like"/>
    <property type="match status" value="1"/>
</dbReference>
<feature type="compositionally biased region" description="Basic and acidic residues" evidence="4">
    <location>
        <begin position="345"/>
        <end position="357"/>
    </location>
</feature>
<dbReference type="InterPro" id="IPR050204">
    <property type="entry name" value="AraC_XylS_family_regulators"/>
</dbReference>
<dbReference type="AlphaFoldDB" id="A0AAU2HDF6"/>
<name>A0AAU2HDF6_9ACTN</name>
<reference evidence="6" key="1">
    <citation type="submission" date="2022-10" db="EMBL/GenBank/DDBJ databases">
        <title>The complete genomes of actinobacterial strains from the NBC collection.</title>
        <authorList>
            <person name="Joergensen T.S."/>
            <person name="Alvarez Arevalo M."/>
            <person name="Sterndorff E.B."/>
            <person name="Faurdal D."/>
            <person name="Vuksanovic O."/>
            <person name="Mourched A.-S."/>
            <person name="Charusanti P."/>
            <person name="Shaw S."/>
            <person name="Blin K."/>
            <person name="Weber T."/>
        </authorList>
    </citation>
    <scope>NUCLEOTIDE SEQUENCE</scope>
    <source>
        <strain evidence="6">NBC_00060</strain>
    </source>
</reference>
<feature type="compositionally biased region" description="Polar residues" evidence="4">
    <location>
        <begin position="331"/>
        <end position="343"/>
    </location>
</feature>
<evidence type="ECO:0000256" key="2">
    <source>
        <dbReference type="ARBA" id="ARBA00023125"/>
    </source>
</evidence>
<dbReference type="GO" id="GO:0003700">
    <property type="term" value="F:DNA-binding transcription factor activity"/>
    <property type="evidence" value="ECO:0007669"/>
    <property type="project" value="InterPro"/>
</dbReference>
<dbReference type="EMBL" id="CP108253">
    <property type="protein sequence ID" value="WTU44971.1"/>
    <property type="molecule type" value="Genomic_DNA"/>
</dbReference>
<protein>
    <submittedName>
        <fullName evidence="6">Helix-turn-helix domain-containing protein</fullName>
    </submittedName>
</protein>
<accession>A0AAU2HDF6</accession>
<dbReference type="InterPro" id="IPR020449">
    <property type="entry name" value="Tscrpt_reg_AraC-type_HTH"/>
</dbReference>
<feature type="domain" description="HTH araC/xylS-type" evidence="5">
    <location>
        <begin position="227"/>
        <end position="328"/>
    </location>
</feature>